<comment type="caution">
    <text evidence="1">The sequence shown here is derived from an EMBL/GenBank/DDBJ whole genome shotgun (WGS) entry which is preliminary data.</text>
</comment>
<accession>A0ACB9ATY6</accession>
<sequence>MIDTLSSFTLRIQTPPFHTPLHEQPRIDAFLSKQFSLLLRLQRTKPRFQLPDTIVHVNPSGYIYYICIFLLATAGNPSSTRKGEN</sequence>
<organism evidence="1 2">
    <name type="scientific">Smallanthus sonchifolius</name>
    <dbReference type="NCBI Taxonomy" id="185202"/>
    <lineage>
        <taxon>Eukaryota</taxon>
        <taxon>Viridiplantae</taxon>
        <taxon>Streptophyta</taxon>
        <taxon>Embryophyta</taxon>
        <taxon>Tracheophyta</taxon>
        <taxon>Spermatophyta</taxon>
        <taxon>Magnoliopsida</taxon>
        <taxon>eudicotyledons</taxon>
        <taxon>Gunneridae</taxon>
        <taxon>Pentapetalae</taxon>
        <taxon>asterids</taxon>
        <taxon>campanulids</taxon>
        <taxon>Asterales</taxon>
        <taxon>Asteraceae</taxon>
        <taxon>Asteroideae</taxon>
        <taxon>Heliantheae alliance</taxon>
        <taxon>Millerieae</taxon>
        <taxon>Smallanthus</taxon>
    </lineage>
</organism>
<gene>
    <name evidence="1" type="ORF">L1987_71756</name>
</gene>
<protein>
    <submittedName>
        <fullName evidence="1">Uncharacterized protein</fullName>
    </submittedName>
</protein>
<evidence type="ECO:0000313" key="1">
    <source>
        <dbReference type="EMBL" id="KAI3713183.1"/>
    </source>
</evidence>
<reference evidence="1 2" key="2">
    <citation type="journal article" date="2022" name="Mol. Ecol. Resour.">
        <title>The genomes of chicory, endive, great burdock and yacon provide insights into Asteraceae paleo-polyploidization history and plant inulin production.</title>
        <authorList>
            <person name="Fan W."/>
            <person name="Wang S."/>
            <person name="Wang H."/>
            <person name="Wang A."/>
            <person name="Jiang F."/>
            <person name="Liu H."/>
            <person name="Zhao H."/>
            <person name="Xu D."/>
            <person name="Zhang Y."/>
        </authorList>
    </citation>
    <scope>NUCLEOTIDE SEQUENCE [LARGE SCALE GENOMIC DNA]</scope>
    <source>
        <strain evidence="2">cv. Yunnan</strain>
        <tissue evidence="1">Leaves</tissue>
    </source>
</reference>
<reference evidence="2" key="1">
    <citation type="journal article" date="2022" name="Mol. Ecol. Resour.">
        <title>The genomes of chicory, endive, great burdock and yacon provide insights into Asteraceae palaeo-polyploidization history and plant inulin production.</title>
        <authorList>
            <person name="Fan W."/>
            <person name="Wang S."/>
            <person name="Wang H."/>
            <person name="Wang A."/>
            <person name="Jiang F."/>
            <person name="Liu H."/>
            <person name="Zhao H."/>
            <person name="Xu D."/>
            <person name="Zhang Y."/>
        </authorList>
    </citation>
    <scope>NUCLEOTIDE SEQUENCE [LARGE SCALE GENOMIC DNA]</scope>
    <source>
        <strain evidence="2">cv. Yunnan</strain>
    </source>
</reference>
<dbReference type="Proteomes" id="UP001056120">
    <property type="component" value="Linkage Group LG24"/>
</dbReference>
<proteinExistence type="predicted"/>
<dbReference type="EMBL" id="CM042041">
    <property type="protein sequence ID" value="KAI3713183.1"/>
    <property type="molecule type" value="Genomic_DNA"/>
</dbReference>
<keyword evidence="2" id="KW-1185">Reference proteome</keyword>
<evidence type="ECO:0000313" key="2">
    <source>
        <dbReference type="Proteomes" id="UP001056120"/>
    </source>
</evidence>
<name>A0ACB9ATY6_9ASTR</name>